<evidence type="ECO:0000313" key="8">
    <source>
        <dbReference type="EMBL" id="KAL2037839.1"/>
    </source>
</evidence>
<evidence type="ECO:0000313" key="9">
    <source>
        <dbReference type="Proteomes" id="UP001590950"/>
    </source>
</evidence>
<protein>
    <recommendedName>
        <fullName evidence="7">Wax synthase domain-containing protein</fullName>
    </recommendedName>
</protein>
<reference evidence="8 9" key="1">
    <citation type="submission" date="2024-09" db="EMBL/GenBank/DDBJ databases">
        <title>Rethinking Asexuality: The Enigmatic Case of Functional Sexual Genes in Lepraria (Stereocaulaceae).</title>
        <authorList>
            <person name="Doellman M."/>
            <person name="Sun Y."/>
            <person name="Barcenas-Pena A."/>
            <person name="Lumbsch H.T."/>
            <person name="Grewe F."/>
        </authorList>
    </citation>
    <scope>NUCLEOTIDE SEQUENCE [LARGE SCALE GENOMIC DNA]</scope>
    <source>
        <strain evidence="8 9">Mercado 3170</strain>
    </source>
</reference>
<feature type="region of interest" description="Disordered" evidence="5">
    <location>
        <begin position="156"/>
        <end position="184"/>
    </location>
</feature>
<evidence type="ECO:0000256" key="5">
    <source>
        <dbReference type="SAM" id="MobiDB-lite"/>
    </source>
</evidence>
<dbReference type="EMBL" id="JBEFKJ010000036">
    <property type="protein sequence ID" value="KAL2037839.1"/>
    <property type="molecule type" value="Genomic_DNA"/>
</dbReference>
<proteinExistence type="predicted"/>
<evidence type="ECO:0000259" key="7">
    <source>
        <dbReference type="Pfam" id="PF13813"/>
    </source>
</evidence>
<evidence type="ECO:0000256" key="6">
    <source>
        <dbReference type="SAM" id="Phobius"/>
    </source>
</evidence>
<feature type="domain" description="Wax synthase" evidence="7">
    <location>
        <begin position="3"/>
        <end position="59"/>
    </location>
</feature>
<keyword evidence="2 6" id="KW-0812">Transmembrane</keyword>
<organism evidence="8 9">
    <name type="scientific">Stereocaulon virgatum</name>
    <dbReference type="NCBI Taxonomy" id="373712"/>
    <lineage>
        <taxon>Eukaryota</taxon>
        <taxon>Fungi</taxon>
        <taxon>Dikarya</taxon>
        <taxon>Ascomycota</taxon>
        <taxon>Pezizomycotina</taxon>
        <taxon>Lecanoromycetes</taxon>
        <taxon>OSLEUM clade</taxon>
        <taxon>Lecanoromycetidae</taxon>
        <taxon>Lecanorales</taxon>
        <taxon>Lecanorineae</taxon>
        <taxon>Stereocaulaceae</taxon>
        <taxon>Stereocaulon</taxon>
    </lineage>
</organism>
<gene>
    <name evidence="8" type="ORF">N7G274_009313</name>
</gene>
<accession>A0ABR3ZXD3</accession>
<keyword evidence="3 6" id="KW-1133">Transmembrane helix</keyword>
<keyword evidence="9" id="KW-1185">Reference proteome</keyword>
<keyword evidence="4 6" id="KW-0472">Membrane</keyword>
<evidence type="ECO:0000256" key="4">
    <source>
        <dbReference type="ARBA" id="ARBA00023136"/>
    </source>
</evidence>
<sequence>MSSLAGFVTNDVIHLPRDALPSRYTHLFFTFLISGLMHVVSDFAQGLSWERSGAIRFFCTQTIGIIGEDAIRTSFRQFLPNMKEGSKPRTLYKFLGYVWVFIFLVWSTPSWIYPSLYENKGEEKDLIVPYSVVGLGKKAGVREKATEVTKLSFESSRQADQTHSFDPLKNQDLQYDSVSGLDLG</sequence>
<dbReference type="Proteomes" id="UP001590950">
    <property type="component" value="Unassembled WGS sequence"/>
</dbReference>
<comment type="subcellular location">
    <subcellularLocation>
        <location evidence="1">Membrane</location>
        <topology evidence="1">Multi-pass membrane protein</topology>
    </subcellularLocation>
</comment>
<comment type="caution">
    <text evidence="8">The sequence shown here is derived from an EMBL/GenBank/DDBJ whole genome shotgun (WGS) entry which is preliminary data.</text>
</comment>
<feature type="transmembrane region" description="Helical" evidence="6">
    <location>
        <begin position="24"/>
        <end position="44"/>
    </location>
</feature>
<evidence type="ECO:0000256" key="2">
    <source>
        <dbReference type="ARBA" id="ARBA00022692"/>
    </source>
</evidence>
<dbReference type="InterPro" id="IPR032805">
    <property type="entry name" value="Wax_synthase_dom"/>
</dbReference>
<evidence type="ECO:0000256" key="3">
    <source>
        <dbReference type="ARBA" id="ARBA00022989"/>
    </source>
</evidence>
<dbReference type="Pfam" id="PF13813">
    <property type="entry name" value="MBOAT_2"/>
    <property type="match status" value="1"/>
</dbReference>
<evidence type="ECO:0000256" key="1">
    <source>
        <dbReference type="ARBA" id="ARBA00004141"/>
    </source>
</evidence>
<feature type="transmembrane region" description="Helical" evidence="6">
    <location>
        <begin position="91"/>
        <end position="113"/>
    </location>
</feature>
<name>A0ABR3ZXD3_9LECA</name>